<reference evidence="4" key="2">
    <citation type="submission" date="2020-06" db="EMBL/GenBank/DDBJ databases">
        <title>Helianthus annuus Genome sequencing and assembly Release 2.</title>
        <authorList>
            <person name="Gouzy J."/>
            <person name="Langlade N."/>
            <person name="Munos S."/>
        </authorList>
    </citation>
    <scope>NUCLEOTIDE SEQUENCE</scope>
    <source>
        <tissue evidence="4">Leaves</tissue>
    </source>
</reference>
<dbReference type="SUPFAM" id="SSF54928">
    <property type="entry name" value="RNA-binding domain, RBD"/>
    <property type="match status" value="1"/>
</dbReference>
<proteinExistence type="predicted"/>
<evidence type="ECO:0000313" key="5">
    <source>
        <dbReference type="Proteomes" id="UP000215914"/>
    </source>
</evidence>
<feature type="domain" description="RRM" evidence="3">
    <location>
        <begin position="110"/>
        <end position="204"/>
    </location>
</feature>
<dbReference type="InterPro" id="IPR000504">
    <property type="entry name" value="RRM_dom"/>
</dbReference>
<dbReference type="Pfam" id="PF04059">
    <property type="entry name" value="RRM_2"/>
    <property type="match status" value="1"/>
</dbReference>
<dbReference type="EMBL" id="MNCJ02000325">
    <property type="protein sequence ID" value="KAF5786131.1"/>
    <property type="molecule type" value="Genomic_DNA"/>
</dbReference>
<evidence type="ECO:0000259" key="3">
    <source>
        <dbReference type="PROSITE" id="PS50102"/>
    </source>
</evidence>
<dbReference type="InterPro" id="IPR007201">
    <property type="entry name" value="Mei2-like_Rrm_C"/>
</dbReference>
<dbReference type="InterPro" id="IPR012677">
    <property type="entry name" value="Nucleotide-bd_a/b_plait_sf"/>
</dbReference>
<dbReference type="GO" id="GO:0003723">
    <property type="term" value="F:RNA binding"/>
    <property type="evidence" value="ECO:0007669"/>
    <property type="project" value="UniProtKB-UniRule"/>
</dbReference>
<dbReference type="Proteomes" id="UP000215914">
    <property type="component" value="Unassembled WGS sequence"/>
</dbReference>
<dbReference type="InterPro" id="IPR035979">
    <property type="entry name" value="RBD_domain_sf"/>
</dbReference>
<evidence type="ECO:0000256" key="1">
    <source>
        <dbReference type="ARBA" id="ARBA00022884"/>
    </source>
</evidence>
<protein>
    <submittedName>
        <fullName evidence="4">Mei2-like protein</fullName>
    </submittedName>
</protein>
<dbReference type="Gramene" id="mRNA:HanXRQr2_Chr10g0437101">
    <property type="protein sequence ID" value="mRNA:HanXRQr2_Chr10g0437101"/>
    <property type="gene ID" value="HanXRQr2_Chr10g0437101"/>
</dbReference>
<dbReference type="PROSITE" id="PS50102">
    <property type="entry name" value="RRM"/>
    <property type="match status" value="1"/>
</dbReference>
<dbReference type="PANTHER" id="PTHR23189">
    <property type="entry name" value="RNA RECOGNITION MOTIF-CONTAINING"/>
    <property type="match status" value="1"/>
</dbReference>
<keyword evidence="5" id="KW-1185">Reference proteome</keyword>
<evidence type="ECO:0000313" key="4">
    <source>
        <dbReference type="EMBL" id="KAF5786131.1"/>
    </source>
</evidence>
<dbReference type="AlphaFoldDB" id="A0A9K3HX51"/>
<dbReference type="Gene3D" id="3.30.70.330">
    <property type="match status" value="1"/>
</dbReference>
<evidence type="ECO:0000256" key="2">
    <source>
        <dbReference type="PROSITE-ProRule" id="PRU00176"/>
    </source>
</evidence>
<gene>
    <name evidence="4" type="ORF">HanXRQr2_Chr10g0437101</name>
</gene>
<comment type="caution">
    <text evidence="4">The sequence shown here is derived from an EMBL/GenBank/DDBJ whole genome shotgun (WGS) entry which is preliminary data.</text>
</comment>
<reference evidence="4" key="1">
    <citation type="journal article" date="2017" name="Nature">
        <title>The sunflower genome provides insights into oil metabolism, flowering and Asterid evolution.</title>
        <authorList>
            <person name="Badouin H."/>
            <person name="Gouzy J."/>
            <person name="Grassa C.J."/>
            <person name="Murat F."/>
            <person name="Staton S.E."/>
            <person name="Cottret L."/>
            <person name="Lelandais-Briere C."/>
            <person name="Owens G.L."/>
            <person name="Carrere S."/>
            <person name="Mayjonade B."/>
            <person name="Legrand L."/>
            <person name="Gill N."/>
            <person name="Kane N.C."/>
            <person name="Bowers J.E."/>
            <person name="Hubner S."/>
            <person name="Bellec A."/>
            <person name="Berard A."/>
            <person name="Berges H."/>
            <person name="Blanchet N."/>
            <person name="Boniface M.C."/>
            <person name="Brunel D."/>
            <person name="Catrice O."/>
            <person name="Chaidir N."/>
            <person name="Claudel C."/>
            <person name="Donnadieu C."/>
            <person name="Faraut T."/>
            <person name="Fievet G."/>
            <person name="Helmstetter N."/>
            <person name="King M."/>
            <person name="Knapp S.J."/>
            <person name="Lai Z."/>
            <person name="Le Paslier M.C."/>
            <person name="Lippi Y."/>
            <person name="Lorenzon L."/>
            <person name="Mandel J.R."/>
            <person name="Marage G."/>
            <person name="Marchand G."/>
            <person name="Marquand E."/>
            <person name="Bret-Mestries E."/>
            <person name="Morien E."/>
            <person name="Nambeesan S."/>
            <person name="Nguyen T."/>
            <person name="Pegot-Espagnet P."/>
            <person name="Pouilly N."/>
            <person name="Raftis F."/>
            <person name="Sallet E."/>
            <person name="Schiex T."/>
            <person name="Thomas J."/>
            <person name="Vandecasteele C."/>
            <person name="Vares D."/>
            <person name="Vear F."/>
            <person name="Vautrin S."/>
            <person name="Crespi M."/>
            <person name="Mangin B."/>
            <person name="Burke J.M."/>
            <person name="Salse J."/>
            <person name="Munos S."/>
            <person name="Vincourt P."/>
            <person name="Rieseberg L.H."/>
            <person name="Langlade N.B."/>
        </authorList>
    </citation>
    <scope>NUCLEOTIDE SEQUENCE</scope>
    <source>
        <tissue evidence="4">Leaves</tissue>
    </source>
</reference>
<sequence length="261" mass="30310">MASNYKPPLNPNASPYLPNRSLYLYHPHPNHHSPPIYPYNTHLQPFPTTLPRFSLTPVPSGPRIPKTRRRKEMKWVPVDNKVLGLGFEETRWKNSRRGFHKLLPLEPQTTSLMIKNVPNRYTRKLLVQTLDNHCKLENRKLGGNKSAYDFVYLPIDFKRRRNAGFAFVNFTNPEAAFRFRDAFHGRHWNLFESSKVAEITRARIQGKAALINNCKGMDFSYGSEEDMPVWFAPARDGSDDQVRSKMFVVGKFSWAKMKFGN</sequence>
<accession>A0A9K3HX51</accession>
<organism evidence="4 5">
    <name type="scientific">Helianthus annuus</name>
    <name type="common">Common sunflower</name>
    <dbReference type="NCBI Taxonomy" id="4232"/>
    <lineage>
        <taxon>Eukaryota</taxon>
        <taxon>Viridiplantae</taxon>
        <taxon>Streptophyta</taxon>
        <taxon>Embryophyta</taxon>
        <taxon>Tracheophyta</taxon>
        <taxon>Spermatophyta</taxon>
        <taxon>Magnoliopsida</taxon>
        <taxon>eudicotyledons</taxon>
        <taxon>Gunneridae</taxon>
        <taxon>Pentapetalae</taxon>
        <taxon>asterids</taxon>
        <taxon>campanulids</taxon>
        <taxon>Asterales</taxon>
        <taxon>Asteraceae</taxon>
        <taxon>Asteroideae</taxon>
        <taxon>Heliantheae alliance</taxon>
        <taxon>Heliantheae</taxon>
        <taxon>Helianthus</taxon>
    </lineage>
</organism>
<name>A0A9K3HX51_HELAN</name>
<keyword evidence="1 2" id="KW-0694">RNA-binding</keyword>